<protein>
    <submittedName>
        <fullName evidence="2">Uncharacterized protein</fullName>
    </submittedName>
</protein>
<evidence type="ECO:0000256" key="1">
    <source>
        <dbReference type="SAM" id="Phobius"/>
    </source>
</evidence>
<dbReference type="RefSeq" id="WP_183933774.1">
    <property type="nucleotide sequence ID" value="NZ_JACICF010000001.1"/>
</dbReference>
<keyword evidence="1" id="KW-1133">Transmembrane helix</keyword>
<dbReference type="AlphaFoldDB" id="A0A839Z3X4"/>
<comment type="caution">
    <text evidence="2">The sequence shown here is derived from an EMBL/GenBank/DDBJ whole genome shotgun (WGS) entry which is preliminary data.</text>
</comment>
<feature type="transmembrane region" description="Helical" evidence="1">
    <location>
        <begin position="48"/>
        <end position="68"/>
    </location>
</feature>
<evidence type="ECO:0000313" key="3">
    <source>
        <dbReference type="Proteomes" id="UP000578569"/>
    </source>
</evidence>
<dbReference type="Proteomes" id="UP000578569">
    <property type="component" value="Unassembled WGS sequence"/>
</dbReference>
<reference evidence="2 3" key="1">
    <citation type="submission" date="2020-08" db="EMBL/GenBank/DDBJ databases">
        <title>Genomic Encyclopedia of Type Strains, Phase IV (KMG-IV): sequencing the most valuable type-strain genomes for metagenomic binning, comparative biology and taxonomic classification.</title>
        <authorList>
            <person name="Goeker M."/>
        </authorList>
    </citation>
    <scope>NUCLEOTIDE SEQUENCE [LARGE SCALE GENOMIC DNA]</scope>
    <source>
        <strain evidence="2 3">DSM 24194</strain>
    </source>
</reference>
<feature type="transmembrane region" description="Helical" evidence="1">
    <location>
        <begin position="7"/>
        <end position="28"/>
    </location>
</feature>
<name>A0A839Z3X4_9SPHN</name>
<gene>
    <name evidence="2" type="ORF">FHS50_001546</name>
</gene>
<proteinExistence type="predicted"/>
<keyword evidence="1" id="KW-0812">Transmembrane</keyword>
<organism evidence="2 3">
    <name type="scientific">Sphingomicrobium lutaoense</name>
    <dbReference type="NCBI Taxonomy" id="515949"/>
    <lineage>
        <taxon>Bacteria</taxon>
        <taxon>Pseudomonadati</taxon>
        <taxon>Pseudomonadota</taxon>
        <taxon>Alphaproteobacteria</taxon>
        <taxon>Sphingomonadales</taxon>
        <taxon>Sphingomonadaceae</taxon>
        <taxon>Sphingomicrobium</taxon>
    </lineage>
</organism>
<keyword evidence="1" id="KW-0472">Membrane</keyword>
<keyword evidence="3" id="KW-1185">Reference proteome</keyword>
<accession>A0A839Z3X4</accession>
<sequence length="128" mass="13619">MNERSTAMSVIGALFLIFGAWAIFGILMTSDSEAFAEVVASSSLGREGVLATNILGGLITMASGYGVLKGMNWSRYLWTGWSILALIIGLLTAPFSNLALVNLAIIALFAYYLFRPQANAWFGGTADG</sequence>
<evidence type="ECO:0000313" key="2">
    <source>
        <dbReference type="EMBL" id="MBB3764523.1"/>
    </source>
</evidence>
<feature type="transmembrane region" description="Helical" evidence="1">
    <location>
        <begin position="75"/>
        <end position="92"/>
    </location>
</feature>
<dbReference type="EMBL" id="JACICF010000001">
    <property type="protein sequence ID" value="MBB3764523.1"/>
    <property type="molecule type" value="Genomic_DNA"/>
</dbReference>